<feature type="compositionally biased region" description="Pro residues" evidence="1">
    <location>
        <begin position="562"/>
        <end position="571"/>
    </location>
</feature>
<gene>
    <name evidence="2" type="ORF">MIND_01160300</name>
</gene>
<dbReference type="OrthoDB" id="5600002at2759"/>
<organism evidence="2 3">
    <name type="scientific">Mycena indigotica</name>
    <dbReference type="NCBI Taxonomy" id="2126181"/>
    <lineage>
        <taxon>Eukaryota</taxon>
        <taxon>Fungi</taxon>
        <taxon>Dikarya</taxon>
        <taxon>Basidiomycota</taxon>
        <taxon>Agaricomycotina</taxon>
        <taxon>Agaricomycetes</taxon>
        <taxon>Agaricomycetidae</taxon>
        <taxon>Agaricales</taxon>
        <taxon>Marasmiineae</taxon>
        <taxon>Mycenaceae</taxon>
        <taxon>Mycena</taxon>
    </lineage>
</organism>
<keyword evidence="3" id="KW-1185">Reference proteome</keyword>
<feature type="compositionally biased region" description="Basic and acidic residues" evidence="1">
    <location>
        <begin position="252"/>
        <end position="264"/>
    </location>
</feature>
<feature type="region of interest" description="Disordered" evidence="1">
    <location>
        <begin position="195"/>
        <end position="236"/>
    </location>
</feature>
<dbReference type="Proteomes" id="UP000636479">
    <property type="component" value="Unassembled WGS sequence"/>
</dbReference>
<feature type="compositionally biased region" description="Low complexity" evidence="1">
    <location>
        <begin position="601"/>
        <end position="622"/>
    </location>
</feature>
<feature type="compositionally biased region" description="Low complexity" evidence="1">
    <location>
        <begin position="195"/>
        <end position="204"/>
    </location>
</feature>
<reference evidence="2" key="1">
    <citation type="submission" date="2020-05" db="EMBL/GenBank/DDBJ databases">
        <title>Mycena genomes resolve the evolution of fungal bioluminescence.</title>
        <authorList>
            <person name="Tsai I.J."/>
        </authorList>
    </citation>
    <scope>NUCLEOTIDE SEQUENCE</scope>
    <source>
        <strain evidence="2">171206Taipei</strain>
    </source>
</reference>
<dbReference type="GeneID" id="59350642"/>
<feature type="region of interest" description="Disordered" evidence="1">
    <location>
        <begin position="483"/>
        <end position="503"/>
    </location>
</feature>
<dbReference type="AlphaFoldDB" id="A0A8H6S496"/>
<feature type="region of interest" description="Disordered" evidence="1">
    <location>
        <begin position="667"/>
        <end position="705"/>
    </location>
</feature>
<comment type="caution">
    <text evidence="2">The sequence shown here is derived from an EMBL/GenBank/DDBJ whole genome shotgun (WGS) entry which is preliminary data.</text>
</comment>
<name>A0A8H6S496_9AGAR</name>
<feature type="compositionally biased region" description="Low complexity" evidence="1">
    <location>
        <begin position="298"/>
        <end position="307"/>
    </location>
</feature>
<feature type="region of interest" description="Disordered" evidence="1">
    <location>
        <begin position="361"/>
        <end position="393"/>
    </location>
</feature>
<feature type="compositionally biased region" description="Polar residues" evidence="1">
    <location>
        <begin position="1"/>
        <end position="11"/>
    </location>
</feature>
<proteinExistence type="predicted"/>
<feature type="compositionally biased region" description="Low complexity" evidence="1">
    <location>
        <begin position="367"/>
        <end position="382"/>
    </location>
</feature>
<feature type="region of interest" description="Disordered" evidence="1">
    <location>
        <begin position="1"/>
        <end position="39"/>
    </location>
</feature>
<evidence type="ECO:0000256" key="1">
    <source>
        <dbReference type="SAM" id="MobiDB-lite"/>
    </source>
</evidence>
<feature type="region of interest" description="Disordered" evidence="1">
    <location>
        <begin position="252"/>
        <end position="276"/>
    </location>
</feature>
<feature type="compositionally biased region" description="Low complexity" evidence="1">
    <location>
        <begin position="667"/>
        <end position="679"/>
    </location>
</feature>
<feature type="compositionally biased region" description="Pro residues" evidence="1">
    <location>
        <begin position="383"/>
        <end position="392"/>
    </location>
</feature>
<protein>
    <submittedName>
        <fullName evidence="2">Uncharacterized protein</fullName>
    </submittedName>
</protein>
<dbReference type="EMBL" id="JACAZF010000011">
    <property type="protein sequence ID" value="KAF7292624.1"/>
    <property type="molecule type" value="Genomic_DNA"/>
</dbReference>
<accession>A0A8H6S496</accession>
<feature type="region of interest" description="Disordered" evidence="1">
    <location>
        <begin position="60"/>
        <end position="83"/>
    </location>
</feature>
<feature type="region of interest" description="Disordered" evidence="1">
    <location>
        <begin position="292"/>
        <end position="335"/>
    </location>
</feature>
<sequence length="705" mass="72558">MDPSPHTQPASDSDDEITGTPAETLQRRPAQRESVAGSLQNRNASGIWCGAVIGRGERTEDVLPNPLPIASPSPSSSPTRTNGCGTRVHASAYWAGGRWVAPPEGVSAAVIPLESTYFDPDAARMLELGGAAGCGCAARGVGCAVCGNALGALFTPCRTHTARGTGALRRQQHYIFLPGHVSPAIQDALTRPVPTTTHATADATPRPPAVTLPPSTTLPIRNAGPSVESGGPFPTIAPATLERFRAADAEVRQRLQAETARGDVDATPPVPDTFMAMESPFRELYQRLRERAGDTDAGNTNSSNEENGGQGRGATESTTNPNQAGSNNRELEADSDDAIMRLLDAEPIRRALGPETHAVGPFGDAELLAGPGPGAWEAGAGWPEPPPPPGILPPLEMLAPRPPVMGAGPGNPAAAIRDSPTADQPLPQAIEPPPTGATVAAPTDGVEEMIEVLRMVAEMGTPVAPPAPAPAADRDRRAALRRLADEQDRMDRGTPGPVTGAMDREWDALRVRAARDRVAAARLEAAETDGEIAPWYNPTPDSEAGPRSASTMPPERSEAPMGPVPAGSPSPPPRLLVGAHARRALMARRQADAGGSGEGSAVPARDPVAPTVTTTTTVPVRPIASGPPTPAAGDAVDRPNEMPGPRLLTAAHARRSRMAAVPVRAGQTAAAVPATVPVQPVAPGPPTPGDAVDRPSHGAGGDGCG</sequence>
<feature type="region of interest" description="Disordered" evidence="1">
    <location>
        <begin position="530"/>
        <end position="571"/>
    </location>
</feature>
<feature type="region of interest" description="Disordered" evidence="1">
    <location>
        <begin position="588"/>
        <end position="644"/>
    </location>
</feature>
<feature type="compositionally biased region" description="Polar residues" evidence="1">
    <location>
        <begin position="315"/>
        <end position="328"/>
    </location>
</feature>
<dbReference type="RefSeq" id="XP_037215052.1">
    <property type="nucleotide sequence ID" value="XM_037368126.1"/>
</dbReference>
<evidence type="ECO:0000313" key="2">
    <source>
        <dbReference type="EMBL" id="KAF7292624.1"/>
    </source>
</evidence>
<evidence type="ECO:0000313" key="3">
    <source>
        <dbReference type="Proteomes" id="UP000636479"/>
    </source>
</evidence>
<feature type="compositionally biased region" description="Basic and acidic residues" evidence="1">
    <location>
        <begin position="483"/>
        <end position="492"/>
    </location>
</feature>